<dbReference type="GO" id="GO:0046872">
    <property type="term" value="F:metal ion binding"/>
    <property type="evidence" value="ECO:0007669"/>
    <property type="project" value="UniProtKB-KW"/>
</dbReference>
<keyword evidence="9" id="KW-0819">tRNA processing</keyword>
<feature type="domain" description="S1 motif" evidence="18">
    <location>
        <begin position="42"/>
        <end position="124"/>
    </location>
</feature>
<dbReference type="GO" id="GO:0005737">
    <property type="term" value="C:cytoplasm"/>
    <property type="evidence" value="ECO:0007669"/>
    <property type="project" value="UniProtKB-SubCell"/>
</dbReference>
<dbReference type="InterPro" id="IPR019307">
    <property type="entry name" value="RNA-bd_AU-1/RNase_E/G"/>
</dbReference>
<evidence type="ECO:0000256" key="6">
    <source>
        <dbReference type="ARBA" id="ARBA00022490"/>
    </source>
</evidence>
<dbReference type="AlphaFoldDB" id="A0A2H5XDW9"/>
<keyword evidence="14 19" id="KW-0378">Hydrolase</keyword>
<evidence type="ECO:0000256" key="2">
    <source>
        <dbReference type="ARBA" id="ARBA00004496"/>
    </source>
</evidence>
<dbReference type="InterPro" id="IPR004659">
    <property type="entry name" value="RNase_E/G"/>
</dbReference>
<keyword evidence="16" id="KW-0694">RNA-binding</keyword>
<dbReference type="Pfam" id="PF20833">
    <property type="entry name" value="RNase_E_G_Thio"/>
    <property type="match status" value="1"/>
</dbReference>
<evidence type="ECO:0000256" key="9">
    <source>
        <dbReference type="ARBA" id="ARBA00022694"/>
    </source>
</evidence>
<dbReference type="GO" id="GO:0019843">
    <property type="term" value="F:rRNA binding"/>
    <property type="evidence" value="ECO:0007669"/>
    <property type="project" value="UniProtKB-KW"/>
</dbReference>
<dbReference type="PROSITE" id="PS50126">
    <property type="entry name" value="S1"/>
    <property type="match status" value="1"/>
</dbReference>
<keyword evidence="7" id="KW-0997">Cell inner membrane</keyword>
<evidence type="ECO:0000256" key="17">
    <source>
        <dbReference type="ARBA" id="ARBA00023136"/>
    </source>
</evidence>
<dbReference type="GO" id="GO:0016787">
    <property type="term" value="F:hydrolase activity"/>
    <property type="evidence" value="ECO:0007669"/>
    <property type="project" value="UniProtKB-KW"/>
</dbReference>
<evidence type="ECO:0000256" key="1">
    <source>
        <dbReference type="ARBA" id="ARBA00001946"/>
    </source>
</evidence>
<evidence type="ECO:0000256" key="13">
    <source>
        <dbReference type="ARBA" id="ARBA00022759"/>
    </source>
</evidence>
<organism evidence="19 20">
    <name type="scientific">Candidatus Fervidibacter japonicus</name>
    <dbReference type="NCBI Taxonomy" id="2035412"/>
    <lineage>
        <taxon>Bacteria</taxon>
        <taxon>Candidatus Fervidibacterota</taxon>
        <taxon>Candidatus Fervidibacter</taxon>
    </lineage>
</organism>
<dbReference type="Gene3D" id="3.40.1260.20">
    <property type="entry name" value="Ribonuclease E, catalytic domain"/>
    <property type="match status" value="1"/>
</dbReference>
<keyword evidence="12" id="KW-0699">rRNA-binding</keyword>
<keyword evidence="10" id="KW-0540">Nuclease</keyword>
<protein>
    <recommendedName>
        <fullName evidence="4">Ribonuclease G</fullName>
    </recommendedName>
</protein>
<evidence type="ECO:0000256" key="12">
    <source>
        <dbReference type="ARBA" id="ARBA00022730"/>
    </source>
</evidence>
<evidence type="ECO:0000256" key="7">
    <source>
        <dbReference type="ARBA" id="ARBA00022519"/>
    </source>
</evidence>
<evidence type="ECO:0000256" key="16">
    <source>
        <dbReference type="ARBA" id="ARBA00022884"/>
    </source>
</evidence>
<keyword evidence="8" id="KW-0698">rRNA processing</keyword>
<dbReference type="InterPro" id="IPR003029">
    <property type="entry name" value="S1_domain"/>
</dbReference>
<comment type="similarity">
    <text evidence="3">Belongs to the RNase E/G family. RNase G subfamily.</text>
</comment>
<accession>A0A2H5XDW9</accession>
<name>A0A2H5XDW9_9BACT</name>
<evidence type="ECO:0000256" key="8">
    <source>
        <dbReference type="ARBA" id="ARBA00022552"/>
    </source>
</evidence>
<keyword evidence="17" id="KW-0472">Membrane</keyword>
<dbReference type="InterPro" id="IPR048583">
    <property type="entry name" value="RNase_E_G_thioredoxin-like"/>
</dbReference>
<dbReference type="GO" id="GO:0006364">
    <property type="term" value="P:rRNA processing"/>
    <property type="evidence" value="ECO:0007669"/>
    <property type="project" value="UniProtKB-KW"/>
</dbReference>
<comment type="caution">
    <text evidence="19">The sequence shown here is derived from an EMBL/GenBank/DDBJ whole genome shotgun (WGS) entry which is preliminary data.</text>
</comment>
<evidence type="ECO:0000256" key="4">
    <source>
        <dbReference type="ARBA" id="ARBA00017719"/>
    </source>
</evidence>
<evidence type="ECO:0000259" key="18">
    <source>
        <dbReference type="PROSITE" id="PS50126"/>
    </source>
</evidence>
<evidence type="ECO:0000256" key="10">
    <source>
        <dbReference type="ARBA" id="ARBA00022722"/>
    </source>
</evidence>
<dbReference type="GO" id="GO:0004519">
    <property type="term" value="F:endonuclease activity"/>
    <property type="evidence" value="ECO:0007669"/>
    <property type="project" value="UniProtKB-KW"/>
</dbReference>
<evidence type="ECO:0000256" key="3">
    <source>
        <dbReference type="ARBA" id="ARBA00005663"/>
    </source>
</evidence>
<dbReference type="Pfam" id="PF10150">
    <property type="entry name" value="RNase_E_G"/>
    <property type="match status" value="1"/>
</dbReference>
<dbReference type="CDD" id="cd04453">
    <property type="entry name" value="S1_RNase_E"/>
    <property type="match status" value="1"/>
</dbReference>
<dbReference type="Gene3D" id="2.40.50.140">
    <property type="entry name" value="Nucleic acid-binding proteins"/>
    <property type="match status" value="1"/>
</dbReference>
<keyword evidence="15" id="KW-0460">Magnesium</keyword>
<dbReference type="SMART" id="SM00316">
    <property type="entry name" value="S1"/>
    <property type="match status" value="1"/>
</dbReference>
<dbReference type="SUPFAM" id="SSF50249">
    <property type="entry name" value="Nucleic acid-binding proteins"/>
    <property type="match status" value="1"/>
</dbReference>
<evidence type="ECO:0000313" key="20">
    <source>
        <dbReference type="Proteomes" id="UP000236173"/>
    </source>
</evidence>
<keyword evidence="11" id="KW-0479">Metal-binding</keyword>
<dbReference type="PANTHER" id="PTHR30001">
    <property type="entry name" value="RIBONUCLEASE"/>
    <property type="match status" value="1"/>
</dbReference>
<dbReference type="GO" id="GO:0004540">
    <property type="term" value="F:RNA nuclease activity"/>
    <property type="evidence" value="ECO:0007669"/>
    <property type="project" value="InterPro"/>
</dbReference>
<keyword evidence="13" id="KW-0255">Endonuclease</keyword>
<evidence type="ECO:0000256" key="15">
    <source>
        <dbReference type="ARBA" id="ARBA00022842"/>
    </source>
</evidence>
<dbReference type="EMBL" id="BEHT01000026">
    <property type="protein sequence ID" value="GBC99372.1"/>
    <property type="molecule type" value="Genomic_DNA"/>
</dbReference>
<gene>
    <name evidence="19" type="primary">rng</name>
    <name evidence="19" type="ORF">HRbin17_01894</name>
</gene>
<keyword evidence="6" id="KW-0963">Cytoplasm</keyword>
<dbReference type="InterPro" id="IPR012340">
    <property type="entry name" value="NA-bd_OB-fold"/>
</dbReference>
<evidence type="ECO:0000313" key="19">
    <source>
        <dbReference type="EMBL" id="GBC99372.1"/>
    </source>
</evidence>
<reference evidence="20" key="1">
    <citation type="submission" date="2017-09" db="EMBL/GenBank/DDBJ databases">
        <title>Metaegenomics of thermophilic ammonia-oxidizing enrichment culture.</title>
        <authorList>
            <person name="Kato S."/>
            <person name="Suzuki K."/>
        </authorList>
    </citation>
    <scope>NUCLEOTIDE SEQUENCE [LARGE SCALE GENOMIC DNA]</scope>
</reference>
<dbReference type="PANTHER" id="PTHR30001:SF1">
    <property type="entry name" value="RIBONUCLEASE E_G-LIKE PROTEIN, CHLOROPLASTIC"/>
    <property type="match status" value="1"/>
</dbReference>
<evidence type="ECO:0000256" key="5">
    <source>
        <dbReference type="ARBA" id="ARBA00022475"/>
    </source>
</evidence>
<comment type="cofactor">
    <cofactor evidence="1">
        <name>Mg(2+)</name>
        <dbReference type="ChEBI" id="CHEBI:18420"/>
    </cofactor>
</comment>
<sequence>MAQPARQVLVLVECDPMETRIAVVENGKVVDLEIEREPRIVENVYKGVVRTIVPGIDAAFVDIGLERNGFLYVADIVPGGLGVSGQINRDQFRSIREALREGDKVLVQIARYGGPRKGVRLTTKVGLRGHYCVLLCQGSDHVGVSVKVSDERTRERLRRLGEQLRPLDCGLILRYHAARATPEAIALEVEQLYRRWQRILREFAKAPAPSLLFSRPSVFADLLWDIAPPDTHKIVVDGEAEATQLRELAKELRPELADRIEVYEGRTPIFEHFNVEPQLRCIFEPASPLPSGGYLVVEETEAATIIDVNTGRFTGREGAAQTIFQTNLEAIEEVARQMRLRDLSGIILVDLIDVLRSRDRNKLMAAFQQALQRDRNPTKIVDLTPLGLVEITRHRRGESLWRQMTQQCPHCRGTGRVKTALTLSLELRRRIRSFAATLSPEEEGVIVVDAHPEVASWLVVEEEAMEILEQKAQRPIVLLVNPHSAPERFTISLASRVEGLPSVVGAHFTCTVKDLVPHEEPMFAVYNNRLVRVNVPEAEEVVTVRITTDGRWFCEGTVQTAAAQQRAWKARGSA</sequence>
<dbReference type="Proteomes" id="UP000236173">
    <property type="component" value="Unassembled WGS sequence"/>
</dbReference>
<dbReference type="NCBIfam" id="TIGR00757">
    <property type="entry name" value="RNaseEG"/>
    <property type="match status" value="1"/>
</dbReference>
<evidence type="ECO:0000256" key="14">
    <source>
        <dbReference type="ARBA" id="ARBA00022801"/>
    </source>
</evidence>
<dbReference type="GO" id="GO:0008033">
    <property type="term" value="P:tRNA processing"/>
    <property type="evidence" value="ECO:0007669"/>
    <property type="project" value="UniProtKB-KW"/>
</dbReference>
<evidence type="ECO:0000256" key="11">
    <source>
        <dbReference type="ARBA" id="ARBA00022723"/>
    </source>
</evidence>
<keyword evidence="5" id="KW-1003">Cell membrane</keyword>
<proteinExistence type="inferred from homology"/>
<comment type="subcellular location">
    <subcellularLocation>
        <location evidence="2">Cytoplasm</location>
    </subcellularLocation>
</comment>